<organism evidence="1">
    <name type="scientific">Arion vulgaris</name>
    <dbReference type="NCBI Taxonomy" id="1028688"/>
    <lineage>
        <taxon>Eukaryota</taxon>
        <taxon>Metazoa</taxon>
        <taxon>Spiralia</taxon>
        <taxon>Lophotrochozoa</taxon>
        <taxon>Mollusca</taxon>
        <taxon>Gastropoda</taxon>
        <taxon>Heterobranchia</taxon>
        <taxon>Euthyneura</taxon>
        <taxon>Panpulmonata</taxon>
        <taxon>Eupulmonata</taxon>
        <taxon>Stylommatophora</taxon>
        <taxon>Helicina</taxon>
        <taxon>Arionoidea</taxon>
        <taxon>Arionidae</taxon>
        <taxon>Arion</taxon>
    </lineage>
</organism>
<dbReference type="AlphaFoldDB" id="A0A0B7BVJ7"/>
<proteinExistence type="predicted"/>
<evidence type="ECO:0000313" key="1">
    <source>
        <dbReference type="EMBL" id="CEK96185.1"/>
    </source>
</evidence>
<protein>
    <submittedName>
        <fullName evidence="1">Uncharacterized protein</fullName>
    </submittedName>
</protein>
<accession>A0A0B7BVJ7</accession>
<dbReference type="EMBL" id="HACG01049320">
    <property type="protein sequence ID" value="CEK96185.1"/>
    <property type="molecule type" value="Transcribed_RNA"/>
</dbReference>
<reference evidence="1" key="1">
    <citation type="submission" date="2014-12" db="EMBL/GenBank/DDBJ databases">
        <title>Insight into the proteome of Arion vulgaris.</title>
        <authorList>
            <person name="Aradska J."/>
            <person name="Bulat T."/>
            <person name="Smidak R."/>
            <person name="Sarate P."/>
            <person name="Gangsoo J."/>
            <person name="Sialana F."/>
            <person name="Bilban M."/>
            <person name="Lubec G."/>
        </authorList>
    </citation>
    <scope>NUCLEOTIDE SEQUENCE</scope>
    <source>
        <tissue evidence="1">Skin</tissue>
    </source>
</reference>
<gene>
    <name evidence="1" type="primary">ORF210932</name>
</gene>
<name>A0A0B7BVJ7_9EUPU</name>
<sequence length="67" mass="8220">MRRFVKLQQLARNNSAINTWEAILQYFDGEAEKSRRRKAKRRTSWLSSTSFLYRSYLHAEIHYRRIN</sequence>